<dbReference type="AlphaFoldDB" id="A0A401TYN8"/>
<name>A0A401TYN8_CHIPU</name>
<gene>
    <name evidence="2" type="ORF">chiPu_0031974</name>
</gene>
<feature type="region of interest" description="Disordered" evidence="1">
    <location>
        <begin position="1"/>
        <end position="71"/>
    </location>
</feature>
<organism evidence="2 3">
    <name type="scientific">Chiloscyllium punctatum</name>
    <name type="common">Brownbanded bambooshark</name>
    <name type="synonym">Hemiscyllium punctatum</name>
    <dbReference type="NCBI Taxonomy" id="137246"/>
    <lineage>
        <taxon>Eukaryota</taxon>
        <taxon>Metazoa</taxon>
        <taxon>Chordata</taxon>
        <taxon>Craniata</taxon>
        <taxon>Vertebrata</taxon>
        <taxon>Chondrichthyes</taxon>
        <taxon>Elasmobranchii</taxon>
        <taxon>Galeomorphii</taxon>
        <taxon>Galeoidea</taxon>
        <taxon>Orectolobiformes</taxon>
        <taxon>Hemiscylliidae</taxon>
        <taxon>Chiloscyllium</taxon>
    </lineage>
</organism>
<proteinExistence type="predicted"/>
<dbReference type="EMBL" id="BEZZ01223967">
    <property type="protein sequence ID" value="GCC47726.1"/>
    <property type="molecule type" value="Genomic_DNA"/>
</dbReference>
<sequence>MLRRERAGINPPPRSQTWRITGPSGSDCLAPGRMGLHGTDGSSSSMKKRREQPGYIQRPARPSSADTAKHQ</sequence>
<comment type="caution">
    <text evidence="2">The sequence shown here is derived from an EMBL/GenBank/DDBJ whole genome shotgun (WGS) entry which is preliminary data.</text>
</comment>
<keyword evidence="3" id="KW-1185">Reference proteome</keyword>
<protein>
    <submittedName>
        <fullName evidence="2">Uncharacterized protein</fullName>
    </submittedName>
</protein>
<evidence type="ECO:0000256" key="1">
    <source>
        <dbReference type="SAM" id="MobiDB-lite"/>
    </source>
</evidence>
<feature type="non-terminal residue" evidence="2">
    <location>
        <position position="71"/>
    </location>
</feature>
<evidence type="ECO:0000313" key="3">
    <source>
        <dbReference type="Proteomes" id="UP000287033"/>
    </source>
</evidence>
<accession>A0A401TYN8</accession>
<reference evidence="2 3" key="1">
    <citation type="journal article" date="2018" name="Nat. Ecol. Evol.">
        <title>Shark genomes provide insights into elasmobranch evolution and the origin of vertebrates.</title>
        <authorList>
            <person name="Hara Y"/>
            <person name="Yamaguchi K"/>
            <person name="Onimaru K"/>
            <person name="Kadota M"/>
            <person name="Koyanagi M"/>
            <person name="Keeley SD"/>
            <person name="Tatsumi K"/>
            <person name="Tanaka K"/>
            <person name="Motone F"/>
            <person name="Kageyama Y"/>
            <person name="Nozu R"/>
            <person name="Adachi N"/>
            <person name="Nishimura O"/>
            <person name="Nakagawa R"/>
            <person name="Tanegashima C"/>
            <person name="Kiyatake I"/>
            <person name="Matsumoto R"/>
            <person name="Murakumo K"/>
            <person name="Nishida K"/>
            <person name="Terakita A"/>
            <person name="Kuratani S"/>
            <person name="Sato K"/>
            <person name="Hyodo S Kuraku.S."/>
        </authorList>
    </citation>
    <scope>NUCLEOTIDE SEQUENCE [LARGE SCALE GENOMIC DNA]</scope>
</reference>
<evidence type="ECO:0000313" key="2">
    <source>
        <dbReference type="EMBL" id="GCC47726.1"/>
    </source>
</evidence>
<dbReference type="Proteomes" id="UP000287033">
    <property type="component" value="Unassembled WGS sequence"/>
</dbReference>